<dbReference type="EMBL" id="RQXW01000001">
    <property type="protein sequence ID" value="RTE67668.1"/>
    <property type="molecule type" value="Genomic_DNA"/>
</dbReference>
<name>A0A430KW22_9GAMM</name>
<dbReference type="RefSeq" id="WP_126156878.1">
    <property type="nucleotide sequence ID" value="NZ_RQXW01000001.1"/>
</dbReference>
<dbReference type="AlphaFoldDB" id="A0A430KW22"/>
<sequence>MSDMFLEIIELDDGQIALRRADSNDEPIMRISFSDDVREQLDEECIDVAKVMLTAGIHMISDLNVKGVVDPDDAAEGDSDLTDVEALSEDTPRIIH</sequence>
<dbReference type="Proteomes" id="UP000283087">
    <property type="component" value="Unassembled WGS sequence"/>
</dbReference>
<reference evidence="2 3" key="1">
    <citation type="submission" date="2018-11" db="EMBL/GenBank/DDBJ databases">
        <title>The draft genome sequence of Amphritea opalescens ANRC-JH13T.</title>
        <authorList>
            <person name="Fang Z."/>
            <person name="Zhang Y."/>
            <person name="Han X."/>
        </authorList>
    </citation>
    <scope>NUCLEOTIDE SEQUENCE [LARGE SCALE GENOMIC DNA]</scope>
    <source>
        <strain evidence="2 3">ANRC-JH13</strain>
    </source>
</reference>
<organism evidence="2 3">
    <name type="scientific">Amphritea opalescens</name>
    <dbReference type="NCBI Taxonomy" id="2490544"/>
    <lineage>
        <taxon>Bacteria</taxon>
        <taxon>Pseudomonadati</taxon>
        <taxon>Pseudomonadota</taxon>
        <taxon>Gammaproteobacteria</taxon>
        <taxon>Oceanospirillales</taxon>
        <taxon>Oceanospirillaceae</taxon>
        <taxon>Amphritea</taxon>
    </lineage>
</organism>
<proteinExistence type="predicted"/>
<feature type="region of interest" description="Disordered" evidence="1">
    <location>
        <begin position="71"/>
        <end position="96"/>
    </location>
</feature>
<evidence type="ECO:0000313" key="2">
    <source>
        <dbReference type="EMBL" id="RTE67668.1"/>
    </source>
</evidence>
<keyword evidence="3" id="KW-1185">Reference proteome</keyword>
<evidence type="ECO:0000313" key="3">
    <source>
        <dbReference type="Proteomes" id="UP000283087"/>
    </source>
</evidence>
<feature type="compositionally biased region" description="Acidic residues" evidence="1">
    <location>
        <begin position="71"/>
        <end position="88"/>
    </location>
</feature>
<dbReference type="OrthoDB" id="6370236at2"/>
<evidence type="ECO:0000256" key="1">
    <source>
        <dbReference type="SAM" id="MobiDB-lite"/>
    </source>
</evidence>
<comment type="caution">
    <text evidence="2">The sequence shown here is derived from an EMBL/GenBank/DDBJ whole genome shotgun (WGS) entry which is preliminary data.</text>
</comment>
<gene>
    <name evidence="2" type="ORF">EH243_01600</name>
</gene>
<accession>A0A430KW22</accession>
<protein>
    <submittedName>
        <fullName evidence="2">Uncharacterized protein</fullName>
    </submittedName>
</protein>